<dbReference type="Gene3D" id="2.30.29.30">
    <property type="entry name" value="Pleckstrin-homology domain (PH domain)/Phosphotyrosine-binding domain (PTB)"/>
    <property type="match status" value="1"/>
</dbReference>
<sequence length="134" mass="14616">MMDANGNGNDMADALGTPSASTSSSTPIAQARTGKLQGLLKSQCQDPGSGGSSVSSPTPTQKKSVSFLSSSFDKGIRVIDAPDCVNYMRDGTELLKIRSSGRHFKRFFFLDTETMEIRWHPSSKKRQKAKCEFF</sequence>
<feature type="region of interest" description="Disordered" evidence="1">
    <location>
        <begin position="1"/>
        <end position="66"/>
    </location>
</feature>
<evidence type="ECO:0000313" key="2">
    <source>
        <dbReference type="Proteomes" id="UP000095280"/>
    </source>
</evidence>
<reference evidence="3" key="1">
    <citation type="submission" date="2016-11" db="UniProtKB">
        <authorList>
            <consortium name="WormBaseParasite"/>
        </authorList>
    </citation>
    <scope>IDENTIFICATION</scope>
</reference>
<keyword evidence="2" id="KW-1185">Reference proteome</keyword>
<accession>A0A1I8I7I0</accession>
<dbReference type="WBParaSite" id="maker-uti_cns_0010508-snap-gene-0.5-mRNA-1">
    <property type="protein sequence ID" value="maker-uti_cns_0010508-snap-gene-0.5-mRNA-1"/>
    <property type="gene ID" value="maker-uti_cns_0010508-snap-gene-0.5"/>
</dbReference>
<dbReference type="InterPro" id="IPR011993">
    <property type="entry name" value="PH-like_dom_sf"/>
</dbReference>
<dbReference type="Proteomes" id="UP000095280">
    <property type="component" value="Unplaced"/>
</dbReference>
<evidence type="ECO:0000313" key="3">
    <source>
        <dbReference type="WBParaSite" id="maker-uti_cns_0010508-snap-gene-0.5-mRNA-1"/>
    </source>
</evidence>
<dbReference type="SUPFAM" id="SSF50729">
    <property type="entry name" value="PH domain-like"/>
    <property type="match status" value="1"/>
</dbReference>
<organism evidence="2 3">
    <name type="scientific">Macrostomum lignano</name>
    <dbReference type="NCBI Taxonomy" id="282301"/>
    <lineage>
        <taxon>Eukaryota</taxon>
        <taxon>Metazoa</taxon>
        <taxon>Spiralia</taxon>
        <taxon>Lophotrochozoa</taxon>
        <taxon>Platyhelminthes</taxon>
        <taxon>Rhabditophora</taxon>
        <taxon>Macrostomorpha</taxon>
        <taxon>Macrostomida</taxon>
        <taxon>Macrostomidae</taxon>
        <taxon>Macrostomum</taxon>
    </lineage>
</organism>
<protein>
    <submittedName>
        <fullName evidence="3">PH domain-containing protein</fullName>
    </submittedName>
</protein>
<proteinExistence type="predicted"/>
<dbReference type="AlphaFoldDB" id="A0A1I8I7I0"/>
<feature type="compositionally biased region" description="Low complexity" evidence="1">
    <location>
        <begin position="17"/>
        <end position="27"/>
    </location>
</feature>
<name>A0A1I8I7I0_9PLAT</name>
<evidence type="ECO:0000256" key="1">
    <source>
        <dbReference type="SAM" id="MobiDB-lite"/>
    </source>
</evidence>